<reference evidence="3" key="1">
    <citation type="submission" date="2013-10" db="EMBL/GenBank/DDBJ databases">
        <authorList>
            <person name="Schartl M."/>
            <person name="Warren W."/>
        </authorList>
    </citation>
    <scope>NUCLEOTIDE SEQUENCE [LARGE SCALE GENOMIC DNA]</scope>
    <source>
        <strain evidence="3">female</strain>
    </source>
</reference>
<dbReference type="STRING" id="48698.ENSPFOP00000025923"/>
<feature type="compositionally biased region" description="Low complexity" evidence="1">
    <location>
        <begin position="81"/>
        <end position="108"/>
    </location>
</feature>
<dbReference type="eggNOG" id="ENOG502SC2N">
    <property type="taxonomic scope" value="Eukaryota"/>
</dbReference>
<accession>A0A096M3D2</accession>
<sequence length="508" mass="49322">MLEGELSEEEEDDDDDSKSQDNIDGAQQTTVSAAAAGGSAISSNIQHMSVSSGQSPETGSHVGAAGSSTGHGGDLSSVDLAAAGHPSSSSGSAVSPGSEGSTGSAASIGSAGSAGFVDSAGSAGSPGSVGSMGFAGSVDSAGSVDLGGSPGSVGSAAILDSGGSPGSVAAEISGVSAGQTHPAGSERLPSPSKTDMNGPGGIDSENNGNGQKLLNGGGGGAGVSSQTGIVDPSSHDFLLNLMGGGLVDPFSTDGLLNIPAHLTAPPHHDFSGTGVTAAPPGGQNIPGSPADSSYLAVGRVDQSGAGGTSLTSGSDQSLARPFPGSSHSAVSSTSLIDNGNGDHQQQTNGEESPDNNGNGRQNVLTDINGGVTERMVSLHDVNTQSLQMQTDLTGGTESVTHLHVDLNSGLGRDVTELSPITLSIEPAAAVTNTLSPVSGVYSNTGQVTATADSTGTDTVTAHPKGTPFDSSHPAGTGHSQMAGSVTEQYNPSGQGPEGAENVELEDTC</sequence>
<feature type="region of interest" description="Disordered" evidence="1">
    <location>
        <begin position="174"/>
        <end position="228"/>
    </location>
</feature>
<dbReference type="EMBL" id="AYCK01019113">
    <property type="status" value="NOT_ANNOTATED_CDS"/>
    <property type="molecule type" value="Genomic_DNA"/>
</dbReference>
<feature type="compositionally biased region" description="Polar residues" evidence="1">
    <location>
        <begin position="44"/>
        <end position="58"/>
    </location>
</feature>
<name>A0A096M3D2_POEFO</name>
<feature type="region of interest" description="Disordered" evidence="1">
    <location>
        <begin position="451"/>
        <end position="508"/>
    </location>
</feature>
<feature type="compositionally biased region" description="Acidic residues" evidence="1">
    <location>
        <begin position="1"/>
        <end position="16"/>
    </location>
</feature>
<dbReference type="OMA" id="LHDVNTQ"/>
<reference evidence="2" key="3">
    <citation type="submission" date="2025-09" db="UniProtKB">
        <authorList>
            <consortium name="Ensembl"/>
        </authorList>
    </citation>
    <scope>IDENTIFICATION</scope>
</reference>
<dbReference type="EMBL" id="AYCK01019114">
    <property type="status" value="NOT_ANNOTATED_CDS"/>
    <property type="molecule type" value="Genomic_DNA"/>
</dbReference>
<evidence type="ECO:0000313" key="2">
    <source>
        <dbReference type="Ensembl" id="ENSPFOP00000025923.1"/>
    </source>
</evidence>
<proteinExistence type="predicted"/>
<feature type="region of interest" description="Disordered" evidence="1">
    <location>
        <begin position="267"/>
        <end position="365"/>
    </location>
</feature>
<feature type="region of interest" description="Disordered" evidence="1">
    <location>
        <begin position="1"/>
        <end position="108"/>
    </location>
</feature>
<dbReference type="Ensembl" id="ENSPFOT00000026119.1">
    <property type="protein sequence ID" value="ENSPFOP00000025923.1"/>
    <property type="gene ID" value="ENSPFOG00000022937.1"/>
</dbReference>
<dbReference type="AlphaFoldDB" id="A0A096M3D2"/>
<protein>
    <submittedName>
        <fullName evidence="2">Uncharacterized protein</fullName>
    </submittedName>
</protein>
<dbReference type="GeneTree" id="ENSGT01120000272094"/>
<feature type="compositionally biased region" description="Polar residues" evidence="1">
    <location>
        <begin position="477"/>
        <end position="493"/>
    </location>
</feature>
<reference evidence="2" key="2">
    <citation type="submission" date="2025-08" db="UniProtKB">
        <authorList>
            <consortium name="Ensembl"/>
        </authorList>
    </citation>
    <scope>IDENTIFICATION</scope>
</reference>
<organism evidence="2 3">
    <name type="scientific">Poecilia formosa</name>
    <name type="common">Amazon molly</name>
    <name type="synonym">Limia formosa</name>
    <dbReference type="NCBI Taxonomy" id="48698"/>
    <lineage>
        <taxon>Eukaryota</taxon>
        <taxon>Metazoa</taxon>
        <taxon>Chordata</taxon>
        <taxon>Craniata</taxon>
        <taxon>Vertebrata</taxon>
        <taxon>Euteleostomi</taxon>
        <taxon>Actinopterygii</taxon>
        <taxon>Neopterygii</taxon>
        <taxon>Teleostei</taxon>
        <taxon>Neoteleostei</taxon>
        <taxon>Acanthomorphata</taxon>
        <taxon>Ovalentaria</taxon>
        <taxon>Atherinomorphae</taxon>
        <taxon>Cyprinodontiformes</taxon>
        <taxon>Poeciliidae</taxon>
        <taxon>Poeciliinae</taxon>
        <taxon>Poecilia</taxon>
    </lineage>
</organism>
<dbReference type="Proteomes" id="UP000028760">
    <property type="component" value="Unassembled WGS sequence"/>
</dbReference>
<feature type="compositionally biased region" description="Low complexity" evidence="1">
    <location>
        <begin position="32"/>
        <end position="43"/>
    </location>
</feature>
<evidence type="ECO:0000256" key="1">
    <source>
        <dbReference type="SAM" id="MobiDB-lite"/>
    </source>
</evidence>
<evidence type="ECO:0000313" key="3">
    <source>
        <dbReference type="Proteomes" id="UP000028760"/>
    </source>
</evidence>
<feature type="compositionally biased region" description="Polar residues" evidence="1">
    <location>
        <begin position="325"/>
        <end position="365"/>
    </location>
</feature>
<keyword evidence="3" id="KW-1185">Reference proteome</keyword>